<dbReference type="Pfam" id="PF07739">
    <property type="entry name" value="TipAS"/>
    <property type="match status" value="1"/>
</dbReference>
<feature type="coiled-coil region" evidence="2">
    <location>
        <begin position="81"/>
        <end position="115"/>
    </location>
</feature>
<dbReference type="PROSITE" id="PS50937">
    <property type="entry name" value="HTH_MERR_2"/>
    <property type="match status" value="1"/>
</dbReference>
<feature type="domain" description="HTH merR-type" evidence="3">
    <location>
        <begin position="6"/>
        <end position="75"/>
    </location>
</feature>
<evidence type="ECO:0000256" key="2">
    <source>
        <dbReference type="SAM" id="Coils"/>
    </source>
</evidence>
<dbReference type="SUPFAM" id="SSF46955">
    <property type="entry name" value="Putative DNA-binding domain"/>
    <property type="match status" value="1"/>
</dbReference>
<dbReference type="InterPro" id="IPR000551">
    <property type="entry name" value="MerR-type_HTH_dom"/>
</dbReference>
<dbReference type="SUPFAM" id="SSF89082">
    <property type="entry name" value="Antibiotic binding domain of TipA-like multidrug resistance regulators"/>
    <property type="match status" value="1"/>
</dbReference>
<comment type="caution">
    <text evidence="4">The sequence shown here is derived from an EMBL/GenBank/DDBJ whole genome shotgun (WGS) entry which is preliminary data.</text>
</comment>
<reference evidence="5" key="1">
    <citation type="journal article" date="2019" name="Int. J. Syst. Evol. Microbiol.">
        <title>The Global Catalogue of Microorganisms (GCM) 10K type strain sequencing project: providing services to taxonomists for standard genome sequencing and annotation.</title>
        <authorList>
            <consortium name="The Broad Institute Genomics Platform"/>
            <consortium name="The Broad Institute Genome Sequencing Center for Infectious Disease"/>
            <person name="Wu L."/>
            <person name="Ma J."/>
        </authorList>
    </citation>
    <scope>NUCLEOTIDE SEQUENCE [LARGE SCALE GENOMIC DNA]</scope>
    <source>
        <strain evidence="5">JCM 16365</strain>
    </source>
</reference>
<dbReference type="InterPro" id="IPR036244">
    <property type="entry name" value="TipA-like_antibiotic-bd"/>
</dbReference>
<evidence type="ECO:0000313" key="4">
    <source>
        <dbReference type="EMBL" id="GAA2573147.1"/>
    </source>
</evidence>
<proteinExistence type="predicted"/>
<dbReference type="SMART" id="SM00422">
    <property type="entry name" value="HTH_MERR"/>
    <property type="match status" value="1"/>
</dbReference>
<organism evidence="4 5">
    <name type="scientific">Microbacterium binotii</name>
    <dbReference type="NCBI Taxonomy" id="462710"/>
    <lineage>
        <taxon>Bacteria</taxon>
        <taxon>Bacillati</taxon>
        <taxon>Actinomycetota</taxon>
        <taxon>Actinomycetes</taxon>
        <taxon>Micrococcales</taxon>
        <taxon>Microbacteriaceae</taxon>
        <taxon>Microbacterium</taxon>
    </lineage>
</organism>
<dbReference type="Pfam" id="PF13411">
    <property type="entry name" value="MerR_1"/>
    <property type="match status" value="1"/>
</dbReference>
<name>A0ABP6BIW3_9MICO</name>
<evidence type="ECO:0000256" key="1">
    <source>
        <dbReference type="ARBA" id="ARBA00023125"/>
    </source>
</evidence>
<keyword evidence="1" id="KW-0238">DNA-binding</keyword>
<dbReference type="PRINTS" id="PR00040">
    <property type="entry name" value="HTHMERR"/>
</dbReference>
<evidence type="ECO:0000313" key="5">
    <source>
        <dbReference type="Proteomes" id="UP001500274"/>
    </source>
</evidence>
<dbReference type="CDD" id="cd01106">
    <property type="entry name" value="HTH_TipAL-Mta"/>
    <property type="match status" value="1"/>
</dbReference>
<dbReference type="Proteomes" id="UP001500274">
    <property type="component" value="Unassembled WGS sequence"/>
</dbReference>
<dbReference type="Gene3D" id="1.10.490.50">
    <property type="entry name" value="Antibiotic binding domain of TipA-like multidrug resistance regulators"/>
    <property type="match status" value="1"/>
</dbReference>
<dbReference type="RefSeq" id="WP_344227428.1">
    <property type="nucleotide sequence ID" value="NZ_BAAARI010000007.1"/>
</dbReference>
<gene>
    <name evidence="4" type="ORF">GCM10009862_10040</name>
</gene>
<dbReference type="EMBL" id="BAAARI010000007">
    <property type="protein sequence ID" value="GAA2573147.1"/>
    <property type="molecule type" value="Genomic_DNA"/>
</dbReference>
<dbReference type="InterPro" id="IPR009061">
    <property type="entry name" value="DNA-bd_dom_put_sf"/>
</dbReference>
<dbReference type="PANTHER" id="PTHR30204:SF93">
    <property type="entry name" value="HTH MERR-TYPE DOMAIN-CONTAINING PROTEIN"/>
    <property type="match status" value="1"/>
</dbReference>
<protein>
    <submittedName>
        <fullName evidence="4">MerR family transcriptional regulator</fullName>
    </submittedName>
</protein>
<dbReference type="InterPro" id="IPR047057">
    <property type="entry name" value="MerR_fam"/>
</dbReference>
<dbReference type="PANTHER" id="PTHR30204">
    <property type="entry name" value="REDOX-CYCLING DRUG-SENSING TRANSCRIPTIONAL ACTIVATOR SOXR"/>
    <property type="match status" value="1"/>
</dbReference>
<sequence length="264" mass="29941">MSDGTELSVGQAARRLGVTVRTLHHWDEIGLAEPSVREDSGYRRYAGSDMERLQRIVVYRELGIGLEDIRIILDGSALEAADVLRTQRTRLGERIEELRRRGDDIERLIDAYENGLTLTVREQVETFGPEWDPRWPLQARERYGDSAQWQQYAERSSKRDAAEWARIAHTVAALDAELAAAVAAGVEPGSERADTLVDRHREVFSQYFPLTRSMQVCLGRMYEADPAFTAHYDGVRPGLTAWLRRAIDARARSEGLDPDTATWE</sequence>
<keyword evidence="2" id="KW-0175">Coiled coil</keyword>
<dbReference type="Gene3D" id="1.10.1660.10">
    <property type="match status" value="1"/>
</dbReference>
<accession>A0ABP6BIW3</accession>
<evidence type="ECO:0000259" key="3">
    <source>
        <dbReference type="PROSITE" id="PS50937"/>
    </source>
</evidence>
<dbReference type="InterPro" id="IPR012925">
    <property type="entry name" value="TipAS_dom"/>
</dbReference>
<keyword evidence="5" id="KW-1185">Reference proteome</keyword>